<keyword evidence="2" id="KW-1185">Reference proteome</keyword>
<dbReference type="EMBL" id="MU274906">
    <property type="protein sequence ID" value="KAI0091054.1"/>
    <property type="molecule type" value="Genomic_DNA"/>
</dbReference>
<evidence type="ECO:0000313" key="1">
    <source>
        <dbReference type="EMBL" id="KAI0091054.1"/>
    </source>
</evidence>
<proteinExistence type="predicted"/>
<name>A0ACB8U9X8_9APHY</name>
<comment type="caution">
    <text evidence="1">The sequence shown here is derived from an EMBL/GenBank/DDBJ whole genome shotgun (WGS) entry which is preliminary data.</text>
</comment>
<reference evidence="1" key="1">
    <citation type="journal article" date="2021" name="Environ. Microbiol.">
        <title>Gene family expansions and transcriptome signatures uncover fungal adaptations to wood decay.</title>
        <authorList>
            <person name="Hage H."/>
            <person name="Miyauchi S."/>
            <person name="Viragh M."/>
            <person name="Drula E."/>
            <person name="Min B."/>
            <person name="Chaduli D."/>
            <person name="Navarro D."/>
            <person name="Favel A."/>
            <person name="Norest M."/>
            <person name="Lesage-Meessen L."/>
            <person name="Balint B."/>
            <person name="Merenyi Z."/>
            <person name="de Eugenio L."/>
            <person name="Morin E."/>
            <person name="Martinez A.T."/>
            <person name="Baldrian P."/>
            <person name="Stursova M."/>
            <person name="Martinez M.J."/>
            <person name="Novotny C."/>
            <person name="Magnuson J.K."/>
            <person name="Spatafora J.W."/>
            <person name="Maurice S."/>
            <person name="Pangilinan J."/>
            <person name="Andreopoulos W."/>
            <person name="LaButti K."/>
            <person name="Hundley H."/>
            <person name="Na H."/>
            <person name="Kuo A."/>
            <person name="Barry K."/>
            <person name="Lipzen A."/>
            <person name="Henrissat B."/>
            <person name="Riley R."/>
            <person name="Ahrendt S."/>
            <person name="Nagy L.G."/>
            <person name="Grigoriev I.V."/>
            <person name="Martin F."/>
            <person name="Rosso M.N."/>
        </authorList>
    </citation>
    <scope>NUCLEOTIDE SEQUENCE</scope>
    <source>
        <strain evidence="1">CBS 384.51</strain>
    </source>
</reference>
<gene>
    <name evidence="1" type="ORF">BDY19DRAFT_679090</name>
</gene>
<sequence length="701" mass="78027">MTVDVVSLAIEVVKVIYNTREGVQENSEELKRFCRHAENLLRMIQKKYKDGSNPPPNMTRSLRRFKRTVAAVQDTVNALAKASLIRRIFCYGSLSKQIQGAYGDMNRLVQEFTLEQVIDMKAMLYKLEAAKEYDRRQIDTTCREVLERSNGGSDSRKLLKAMEIPPEEMEETLVSCSQRLKKGIGSSFERAVLSSVSSALEGRIGKRIPIPRECMITSLDVVIHREKLRGRGGYANVYEGTWQGKRVAVKQLLSRGDPSVIEVEVDLWRRLKHENIVRFYAACSISDPPFMVCELKQYGNINKYLGQFPQANIRRLLTDASLGLEYLHRENVIHGDIKGSNILVGENGVACLCDFGISRIKTFATTLADRSDRARKKLKGTIRWSAPEQIRNGGTSKEADIYSFAITMYEVYSGQPPYIDFDEGVVYRRVRDGKKPPSLLEVASALDRGLTPELWRIMSLSWRTQPQNRPSANTVAEWLKVPNAVYGTRIRPELDDSAEQSSTPRRGNTGEQLGEKHMQKPSKANLHASVRPARSFINDKSSILSPGSNETTTKLTRGSKLHKNQAKRRTESSNTVTRSSNSSNSQFPSPPFPQAHFQPTGKPFAVPLSALPGFGPRPVLQDTDLGTLFPINMGPPPPGAVPAFQLDHGTIFPMGMPPPGGGMAQMQPAGTFVPTGPPTLHFLAPPVMNTQKSKGTSPWCL</sequence>
<protein>
    <submittedName>
        <fullName evidence="1">Kinase-like domain-containing protein</fullName>
    </submittedName>
</protein>
<organism evidence="1 2">
    <name type="scientific">Irpex rosettiformis</name>
    <dbReference type="NCBI Taxonomy" id="378272"/>
    <lineage>
        <taxon>Eukaryota</taxon>
        <taxon>Fungi</taxon>
        <taxon>Dikarya</taxon>
        <taxon>Basidiomycota</taxon>
        <taxon>Agaricomycotina</taxon>
        <taxon>Agaricomycetes</taxon>
        <taxon>Polyporales</taxon>
        <taxon>Irpicaceae</taxon>
        <taxon>Irpex</taxon>
    </lineage>
</organism>
<accession>A0ACB8U9X8</accession>
<evidence type="ECO:0000313" key="2">
    <source>
        <dbReference type="Proteomes" id="UP001055072"/>
    </source>
</evidence>
<dbReference type="Proteomes" id="UP001055072">
    <property type="component" value="Unassembled WGS sequence"/>
</dbReference>